<gene>
    <name evidence="1" type="ORF">GCM10010978_32880</name>
</gene>
<proteinExistence type="predicted"/>
<evidence type="ECO:0008006" key="3">
    <source>
        <dbReference type="Google" id="ProtNLM"/>
    </source>
</evidence>
<evidence type="ECO:0000313" key="1">
    <source>
        <dbReference type="EMBL" id="GFZ91959.1"/>
    </source>
</evidence>
<reference evidence="1" key="1">
    <citation type="journal article" date="2014" name="Int. J. Syst. Evol. Microbiol.">
        <title>Complete genome sequence of Corynebacterium casei LMG S-19264T (=DSM 44701T), isolated from a smear-ripened cheese.</title>
        <authorList>
            <consortium name="US DOE Joint Genome Institute (JGI-PGF)"/>
            <person name="Walter F."/>
            <person name="Albersmeier A."/>
            <person name="Kalinowski J."/>
            <person name="Ruckert C."/>
        </authorList>
    </citation>
    <scope>NUCLEOTIDE SEQUENCE</scope>
    <source>
        <strain evidence="1">CGMCC 1.12360</strain>
    </source>
</reference>
<name>A0A8J2TS74_9BACI</name>
<protein>
    <recommendedName>
        <fullName evidence="3">Transposase</fullName>
    </recommendedName>
</protein>
<dbReference type="Proteomes" id="UP000602050">
    <property type="component" value="Unassembled WGS sequence"/>
</dbReference>
<organism evidence="1 2">
    <name type="scientific">Compostibacillus humi</name>
    <dbReference type="NCBI Taxonomy" id="1245525"/>
    <lineage>
        <taxon>Bacteria</taxon>
        <taxon>Bacillati</taxon>
        <taxon>Bacillota</taxon>
        <taxon>Bacilli</taxon>
        <taxon>Bacillales</taxon>
        <taxon>Bacillaceae</taxon>
        <taxon>Compostibacillus</taxon>
    </lineage>
</organism>
<evidence type="ECO:0000313" key="2">
    <source>
        <dbReference type="Proteomes" id="UP000602050"/>
    </source>
</evidence>
<reference evidence="1" key="2">
    <citation type="submission" date="2020-09" db="EMBL/GenBank/DDBJ databases">
        <authorList>
            <person name="Sun Q."/>
            <person name="Zhou Y."/>
        </authorList>
    </citation>
    <scope>NUCLEOTIDE SEQUENCE</scope>
    <source>
        <strain evidence="1">CGMCC 1.12360</strain>
    </source>
</reference>
<dbReference type="AlphaFoldDB" id="A0A8J2TS74"/>
<accession>A0A8J2TS74</accession>
<dbReference type="EMBL" id="BMEV01000125">
    <property type="protein sequence ID" value="GFZ91959.1"/>
    <property type="molecule type" value="Genomic_DNA"/>
</dbReference>
<sequence length="226" mass="26346">MFLIEKQHLRPVIKKITVSSIDSSITRTVRKDNTIIYLSNRYSVPLGTYKKGKSVFIEVTEEGYLFIREEKEGPVIANHRLSHEKGKLIQDTQHTRDRTKGIPAYITSLAEKFKNQELARIYLEEIHQRYPRYIRDQLQLIGKAIKAEPDLIDEALEECINKGIYSATEFSDIIQYVKRQRQLNKDEGKQNQNIKLLPQVDKSAIYTKPHTRKLDDYLEVLEGVSK</sequence>
<keyword evidence="2" id="KW-1185">Reference proteome</keyword>
<comment type="caution">
    <text evidence="1">The sequence shown here is derived from an EMBL/GenBank/DDBJ whole genome shotgun (WGS) entry which is preliminary data.</text>
</comment>